<organism evidence="12 13">
    <name type="scientific">Actinocorallia aurantiaca</name>
    <dbReference type="NCBI Taxonomy" id="46204"/>
    <lineage>
        <taxon>Bacteria</taxon>
        <taxon>Bacillati</taxon>
        <taxon>Actinomycetota</taxon>
        <taxon>Actinomycetes</taxon>
        <taxon>Streptosporangiales</taxon>
        <taxon>Thermomonosporaceae</taxon>
        <taxon>Actinocorallia</taxon>
    </lineage>
</organism>
<gene>
    <name evidence="12" type="ORF">GCM10010439_01280</name>
</gene>
<evidence type="ECO:0000313" key="12">
    <source>
        <dbReference type="EMBL" id="GAA2718417.1"/>
    </source>
</evidence>
<evidence type="ECO:0000256" key="9">
    <source>
        <dbReference type="SAM" id="MobiDB-lite"/>
    </source>
</evidence>
<feature type="region of interest" description="Disordered" evidence="9">
    <location>
        <begin position="254"/>
        <end position="277"/>
    </location>
</feature>
<keyword evidence="6" id="KW-0862">Zinc</keyword>
<protein>
    <submittedName>
        <fullName evidence="12">Zinc metalloprotease</fullName>
    </submittedName>
</protein>
<evidence type="ECO:0000256" key="4">
    <source>
        <dbReference type="ARBA" id="ARBA00022729"/>
    </source>
</evidence>
<keyword evidence="5" id="KW-0378">Hydrolase</keyword>
<keyword evidence="4 10" id="KW-0732">Signal</keyword>
<dbReference type="EMBL" id="BAAATZ010000001">
    <property type="protein sequence ID" value="GAA2718417.1"/>
    <property type="molecule type" value="Genomic_DNA"/>
</dbReference>
<dbReference type="PANTHER" id="PTHR47466">
    <property type="match status" value="1"/>
</dbReference>
<feature type="domain" description="Peptidase M43 pregnancy-associated plasma-A" evidence="11">
    <location>
        <begin position="228"/>
        <end position="314"/>
    </location>
</feature>
<comment type="similarity">
    <text evidence="1">Belongs to the peptidase M43B family.</text>
</comment>
<name>A0ABN3TTR3_9ACTN</name>
<dbReference type="SUPFAM" id="SSF55486">
    <property type="entry name" value="Metalloproteases ('zincins'), catalytic domain"/>
    <property type="match status" value="1"/>
</dbReference>
<evidence type="ECO:0000256" key="6">
    <source>
        <dbReference type="ARBA" id="ARBA00022833"/>
    </source>
</evidence>
<evidence type="ECO:0000256" key="10">
    <source>
        <dbReference type="SAM" id="SignalP"/>
    </source>
</evidence>
<dbReference type="InterPro" id="IPR024079">
    <property type="entry name" value="MetalloPept_cat_dom_sf"/>
</dbReference>
<dbReference type="InterPro" id="IPR008754">
    <property type="entry name" value="Peptidase_M43"/>
</dbReference>
<evidence type="ECO:0000313" key="13">
    <source>
        <dbReference type="Proteomes" id="UP001501842"/>
    </source>
</evidence>
<keyword evidence="2" id="KW-0645">Protease</keyword>
<feature type="signal peptide" evidence="10">
    <location>
        <begin position="1"/>
        <end position="22"/>
    </location>
</feature>
<accession>A0ABN3TTR3</accession>
<evidence type="ECO:0000256" key="2">
    <source>
        <dbReference type="ARBA" id="ARBA00022670"/>
    </source>
</evidence>
<evidence type="ECO:0000256" key="3">
    <source>
        <dbReference type="ARBA" id="ARBA00022723"/>
    </source>
</evidence>
<comment type="caution">
    <text evidence="12">The sequence shown here is derived from an EMBL/GenBank/DDBJ whole genome shotgun (WGS) entry which is preliminary data.</text>
</comment>
<dbReference type="Proteomes" id="UP001501842">
    <property type="component" value="Unassembled WGS sequence"/>
</dbReference>
<keyword evidence="8" id="KW-1015">Disulfide bond</keyword>
<dbReference type="CDD" id="cd04275">
    <property type="entry name" value="ZnMc_pappalysin_like"/>
    <property type="match status" value="1"/>
</dbReference>
<dbReference type="GO" id="GO:0008237">
    <property type="term" value="F:metallopeptidase activity"/>
    <property type="evidence" value="ECO:0007669"/>
    <property type="project" value="UniProtKB-KW"/>
</dbReference>
<keyword evidence="7 12" id="KW-0482">Metalloprotease</keyword>
<evidence type="ECO:0000256" key="5">
    <source>
        <dbReference type="ARBA" id="ARBA00022801"/>
    </source>
</evidence>
<proteinExistence type="inferred from homology"/>
<evidence type="ECO:0000256" key="7">
    <source>
        <dbReference type="ARBA" id="ARBA00023049"/>
    </source>
</evidence>
<evidence type="ECO:0000256" key="8">
    <source>
        <dbReference type="ARBA" id="ARBA00023157"/>
    </source>
</evidence>
<dbReference type="PANTHER" id="PTHR47466:SF1">
    <property type="entry name" value="METALLOPROTEASE MEP1 (AFU_ORTHOLOGUE AFUA_1G07730)-RELATED"/>
    <property type="match status" value="1"/>
</dbReference>
<evidence type="ECO:0000256" key="1">
    <source>
        <dbReference type="ARBA" id="ARBA00008721"/>
    </source>
</evidence>
<sequence>MLGLAVAAMVSVPRLAEAPATAAPAVAAPHAEAFCATGGDVHAHDEHGRARVRYGARTAEPGSRVSAGVAEQVERELDRQEITGRLLRSTDDAKWIHIPVHFHVLHNGKKGKVTKKAVLEQIKVLDTAYRGKKGGSSARINFYLKKITWTRNADWFGKPQQYETDFKKKLRKGGDSTLNVYTANLGSELLGWATMPWDYKKEPANDGVIVHYDSLPGGKIKHYSLGYTAVHEVGHWLGLYHTFGRAYPDEDGCSAGDRVGDTPAQKEPTNGCPKKAPDTCPAWGRDSIHNFMDYGYDKCMTEFTKGQVERMRTAWSRYRL</sequence>
<dbReference type="Gene3D" id="3.40.390.10">
    <property type="entry name" value="Collagenase (Catalytic Domain)"/>
    <property type="match status" value="1"/>
</dbReference>
<keyword evidence="3" id="KW-0479">Metal-binding</keyword>
<keyword evidence="13" id="KW-1185">Reference proteome</keyword>
<dbReference type="Pfam" id="PF05572">
    <property type="entry name" value="Peptidase_M43"/>
    <property type="match status" value="1"/>
</dbReference>
<reference evidence="12 13" key="1">
    <citation type="journal article" date="2019" name="Int. J. Syst. Evol. Microbiol.">
        <title>The Global Catalogue of Microorganisms (GCM) 10K type strain sequencing project: providing services to taxonomists for standard genome sequencing and annotation.</title>
        <authorList>
            <consortium name="The Broad Institute Genomics Platform"/>
            <consortium name="The Broad Institute Genome Sequencing Center for Infectious Disease"/>
            <person name="Wu L."/>
            <person name="Ma J."/>
        </authorList>
    </citation>
    <scope>NUCLEOTIDE SEQUENCE [LARGE SCALE GENOMIC DNA]</scope>
    <source>
        <strain evidence="12 13">JCM 8201</strain>
    </source>
</reference>
<feature type="chain" id="PRO_5045587239" evidence="10">
    <location>
        <begin position="23"/>
        <end position="320"/>
    </location>
</feature>
<evidence type="ECO:0000259" key="11">
    <source>
        <dbReference type="Pfam" id="PF05572"/>
    </source>
</evidence>